<sequence length="120" mass="13437">MISFGIIAPEALFTKMKTMTAAINQQLIDNISIILKKSLTADATLSDLREQKKAGFSAIFTADAGFKAKANTFQPYVEEVADDLLKWQETQDQTLLIGLVKKIEQLFQVLANFEESYTEK</sequence>
<gene>
    <name evidence="1" type="ORF">tloyanaT_04090</name>
</gene>
<keyword evidence="2" id="KW-1185">Reference proteome</keyword>
<protein>
    <recommendedName>
        <fullName evidence="3">Prephenate dehydrogenase</fullName>
    </recommendedName>
</protein>
<reference evidence="1 2" key="1">
    <citation type="submission" date="2023-03" db="EMBL/GenBank/DDBJ databases">
        <title>Thalassotalea loyana LMG 22536T draft genome sequence.</title>
        <authorList>
            <person name="Sawabe T."/>
        </authorList>
    </citation>
    <scope>NUCLEOTIDE SEQUENCE [LARGE SCALE GENOMIC DNA]</scope>
    <source>
        <strain evidence="1 2">LMG 22536</strain>
    </source>
</reference>
<evidence type="ECO:0000313" key="1">
    <source>
        <dbReference type="EMBL" id="GLX84157.1"/>
    </source>
</evidence>
<name>A0ABQ6H940_9GAMM</name>
<proteinExistence type="predicted"/>
<accession>A0ABQ6H940</accession>
<dbReference type="EMBL" id="BSSV01000001">
    <property type="protein sequence ID" value="GLX84157.1"/>
    <property type="molecule type" value="Genomic_DNA"/>
</dbReference>
<evidence type="ECO:0008006" key="3">
    <source>
        <dbReference type="Google" id="ProtNLM"/>
    </source>
</evidence>
<evidence type="ECO:0000313" key="2">
    <source>
        <dbReference type="Proteomes" id="UP001157134"/>
    </source>
</evidence>
<comment type="caution">
    <text evidence="1">The sequence shown here is derived from an EMBL/GenBank/DDBJ whole genome shotgun (WGS) entry which is preliminary data.</text>
</comment>
<dbReference type="Proteomes" id="UP001157134">
    <property type="component" value="Unassembled WGS sequence"/>
</dbReference>
<organism evidence="1 2">
    <name type="scientific">Thalassotalea loyana</name>
    <dbReference type="NCBI Taxonomy" id="280483"/>
    <lineage>
        <taxon>Bacteria</taxon>
        <taxon>Pseudomonadati</taxon>
        <taxon>Pseudomonadota</taxon>
        <taxon>Gammaproteobacteria</taxon>
        <taxon>Alteromonadales</taxon>
        <taxon>Colwelliaceae</taxon>
        <taxon>Thalassotalea</taxon>
    </lineage>
</organism>